<evidence type="ECO:0000256" key="5">
    <source>
        <dbReference type="ARBA" id="ARBA00022989"/>
    </source>
</evidence>
<reference evidence="9 10" key="1">
    <citation type="submission" date="2018-04" db="EMBL/GenBank/DDBJ databases">
        <title>Genomic Encyclopedia of Archaeal and Bacterial Type Strains, Phase II (KMG-II): from individual species to whole genera.</title>
        <authorList>
            <person name="Goeker M."/>
        </authorList>
    </citation>
    <scope>NUCLEOTIDE SEQUENCE [LARGE SCALE GENOMIC DNA]</scope>
    <source>
        <strain evidence="9 10">DSM 25521</strain>
    </source>
</reference>
<feature type="transmembrane region" description="Helical" evidence="7">
    <location>
        <begin position="150"/>
        <end position="172"/>
    </location>
</feature>
<feature type="transmembrane region" description="Helical" evidence="7">
    <location>
        <begin position="29"/>
        <end position="47"/>
    </location>
</feature>
<feature type="domain" description="ABC transmembrane type-1" evidence="8">
    <location>
        <begin position="84"/>
        <end position="264"/>
    </location>
</feature>
<feature type="transmembrane region" description="Helical" evidence="7">
    <location>
        <begin position="121"/>
        <end position="144"/>
    </location>
</feature>
<dbReference type="PANTHER" id="PTHR30151:SF16">
    <property type="entry name" value="ABC TRANSPORTER PERMEASE PROTEIN"/>
    <property type="match status" value="1"/>
</dbReference>
<name>A0A2T4ZIL4_9HYPH</name>
<dbReference type="GO" id="GO:0005886">
    <property type="term" value="C:plasma membrane"/>
    <property type="evidence" value="ECO:0007669"/>
    <property type="project" value="UniProtKB-SubCell"/>
</dbReference>
<keyword evidence="3" id="KW-1003">Cell membrane</keyword>
<dbReference type="AlphaFoldDB" id="A0A2T4ZIL4"/>
<keyword evidence="6 7" id="KW-0472">Membrane</keyword>
<keyword evidence="10" id="KW-1185">Reference proteome</keyword>
<keyword evidence="5 7" id="KW-1133">Transmembrane helix</keyword>
<evidence type="ECO:0000256" key="1">
    <source>
        <dbReference type="ARBA" id="ARBA00004651"/>
    </source>
</evidence>
<feature type="transmembrane region" description="Helical" evidence="7">
    <location>
        <begin position="247"/>
        <end position="271"/>
    </location>
</feature>
<dbReference type="EMBL" id="PZZL01000001">
    <property type="protein sequence ID" value="PTM61820.1"/>
    <property type="molecule type" value="Genomic_DNA"/>
</dbReference>
<dbReference type="GO" id="GO:0055085">
    <property type="term" value="P:transmembrane transport"/>
    <property type="evidence" value="ECO:0007669"/>
    <property type="project" value="InterPro"/>
</dbReference>
<keyword evidence="4 7" id="KW-0812">Transmembrane</keyword>
<dbReference type="Pfam" id="PF00528">
    <property type="entry name" value="BPD_transp_1"/>
    <property type="match status" value="1"/>
</dbReference>
<evidence type="ECO:0000256" key="3">
    <source>
        <dbReference type="ARBA" id="ARBA00022475"/>
    </source>
</evidence>
<dbReference type="PROSITE" id="PS50928">
    <property type="entry name" value="ABC_TM1"/>
    <property type="match status" value="1"/>
</dbReference>
<protein>
    <submittedName>
        <fullName evidence="9">NitT/TauT family transport system permease protein</fullName>
    </submittedName>
</protein>
<evidence type="ECO:0000256" key="4">
    <source>
        <dbReference type="ARBA" id="ARBA00022692"/>
    </source>
</evidence>
<comment type="caution">
    <text evidence="9">The sequence shown here is derived from an EMBL/GenBank/DDBJ whole genome shotgun (WGS) entry which is preliminary data.</text>
</comment>
<feature type="transmembrane region" description="Helical" evidence="7">
    <location>
        <begin position="192"/>
        <end position="209"/>
    </location>
</feature>
<evidence type="ECO:0000256" key="2">
    <source>
        <dbReference type="ARBA" id="ARBA00022448"/>
    </source>
</evidence>
<comment type="subcellular location">
    <subcellularLocation>
        <location evidence="1 7">Cell membrane</location>
        <topology evidence="1 7">Multi-pass membrane protein</topology>
    </subcellularLocation>
</comment>
<dbReference type="Gene3D" id="1.10.3720.10">
    <property type="entry name" value="MetI-like"/>
    <property type="match status" value="1"/>
</dbReference>
<dbReference type="InterPro" id="IPR035906">
    <property type="entry name" value="MetI-like_sf"/>
</dbReference>
<organism evidence="9 10">
    <name type="scientific">Phreatobacter oligotrophus</name>
    <dbReference type="NCBI Taxonomy" id="1122261"/>
    <lineage>
        <taxon>Bacteria</taxon>
        <taxon>Pseudomonadati</taxon>
        <taxon>Pseudomonadota</taxon>
        <taxon>Alphaproteobacteria</taxon>
        <taxon>Hyphomicrobiales</taxon>
        <taxon>Phreatobacteraceae</taxon>
        <taxon>Phreatobacter</taxon>
    </lineage>
</organism>
<dbReference type="PANTHER" id="PTHR30151">
    <property type="entry name" value="ALKANE SULFONATE ABC TRANSPORTER-RELATED, MEMBRANE SUBUNIT"/>
    <property type="match status" value="1"/>
</dbReference>
<evidence type="ECO:0000256" key="6">
    <source>
        <dbReference type="ARBA" id="ARBA00023136"/>
    </source>
</evidence>
<dbReference type="OrthoDB" id="8138334at2"/>
<evidence type="ECO:0000256" key="7">
    <source>
        <dbReference type="RuleBase" id="RU363032"/>
    </source>
</evidence>
<evidence type="ECO:0000313" key="10">
    <source>
        <dbReference type="Proteomes" id="UP000241808"/>
    </source>
</evidence>
<dbReference type="Proteomes" id="UP000241808">
    <property type="component" value="Unassembled WGS sequence"/>
</dbReference>
<evidence type="ECO:0000313" key="9">
    <source>
        <dbReference type="EMBL" id="PTM61820.1"/>
    </source>
</evidence>
<evidence type="ECO:0000259" key="8">
    <source>
        <dbReference type="PROSITE" id="PS50928"/>
    </source>
</evidence>
<proteinExistence type="inferred from homology"/>
<dbReference type="CDD" id="cd06261">
    <property type="entry name" value="TM_PBP2"/>
    <property type="match status" value="1"/>
</dbReference>
<feature type="transmembrane region" description="Helical" evidence="7">
    <location>
        <begin position="88"/>
        <end position="109"/>
    </location>
</feature>
<dbReference type="InterPro" id="IPR000515">
    <property type="entry name" value="MetI-like"/>
</dbReference>
<accession>A0A2T4ZIL4</accession>
<comment type="similarity">
    <text evidence="7">Belongs to the binding-protein-dependent transport system permease family.</text>
</comment>
<keyword evidence="2 7" id="KW-0813">Transport</keyword>
<sequence>MAAGKDIPVTGTTLPAPARKAAPTATLAAARRIGLAALGLALFLALWEALPRLGLVNPMLLPVPSVIPAAFWAEITSGAWATAVRASLGHYMIGLVLGSVLGLILGIATGMSQLAEDMTSWVVRVLRPIPGLAWVPFAIIWFGVSPSSAVFIIAIGVFWIVFFAAHGAIRGVDRDLIEVADAFGFRSARERLFKILLPAAMPGILVGVRTALGQAWMAVVAAEIFGVPGLGQRMIQASSLLATEIVVVYMLTMAALYGLLDTLFVAIQGWVLRWKA</sequence>
<gene>
    <name evidence="9" type="ORF">C8P69_101491</name>
</gene>
<dbReference type="SUPFAM" id="SSF161098">
    <property type="entry name" value="MetI-like"/>
    <property type="match status" value="1"/>
</dbReference>